<feature type="domain" description="HD/PDEase" evidence="1">
    <location>
        <begin position="29"/>
        <end position="136"/>
    </location>
</feature>
<dbReference type="EMBL" id="PEXV01000084">
    <property type="protein sequence ID" value="PIS41560.1"/>
    <property type="molecule type" value="Genomic_DNA"/>
</dbReference>
<comment type="caution">
    <text evidence="2">The sequence shown here is derived from an EMBL/GenBank/DDBJ whole genome shotgun (WGS) entry which is preliminary data.</text>
</comment>
<dbReference type="PANTHER" id="PTHR46246">
    <property type="entry name" value="GUANOSINE-3',5'-BIS(DIPHOSPHATE) 3'-PYROPHOSPHOHYDROLASE MESH1"/>
    <property type="match status" value="1"/>
</dbReference>
<dbReference type="Gene3D" id="1.10.3210.10">
    <property type="entry name" value="Hypothetical protein af1432"/>
    <property type="match status" value="1"/>
</dbReference>
<evidence type="ECO:0000259" key="1">
    <source>
        <dbReference type="SMART" id="SM00471"/>
    </source>
</evidence>
<name>A0A2H0YSX3_9BACT</name>
<dbReference type="Pfam" id="PF13328">
    <property type="entry name" value="HD_4"/>
    <property type="match status" value="1"/>
</dbReference>
<accession>A0A2H0YSX3</accession>
<dbReference type="Proteomes" id="UP000228711">
    <property type="component" value="Unassembled WGS sequence"/>
</dbReference>
<sequence length="188" mass="21961">MYIRPRDEDAAIESAVSFMVEKINESNTNPKPLILHSLRVGLRLYEKGESKKIVIAGLLHDLLEDTKCTEDEIEKRFSKELLDFVQVFNFDNPAKHYKDRWTDAIERMKEIGRDAAIVKIVDILDNLNFLPIVYSDIEKTRGIFWRHNLVKTAFAEILRDDEDYKTYVQDLKIKEAAFEAQVVNTRNI</sequence>
<evidence type="ECO:0000313" key="2">
    <source>
        <dbReference type="EMBL" id="PIS41560.1"/>
    </source>
</evidence>
<dbReference type="GO" id="GO:0008893">
    <property type="term" value="F:guanosine-3',5'-bis(diphosphate) 3'-diphosphatase activity"/>
    <property type="evidence" value="ECO:0007669"/>
    <property type="project" value="TreeGrafter"/>
</dbReference>
<dbReference type="SMART" id="SM00471">
    <property type="entry name" value="HDc"/>
    <property type="match status" value="1"/>
</dbReference>
<dbReference type="PANTHER" id="PTHR46246:SF1">
    <property type="entry name" value="GUANOSINE-3',5'-BIS(DIPHOSPHATE) 3'-PYROPHOSPHOHYDROLASE MESH1"/>
    <property type="match status" value="1"/>
</dbReference>
<dbReference type="InterPro" id="IPR003607">
    <property type="entry name" value="HD/PDEase_dom"/>
</dbReference>
<dbReference type="InterPro" id="IPR052194">
    <property type="entry name" value="MESH1"/>
</dbReference>
<evidence type="ECO:0000313" key="3">
    <source>
        <dbReference type="Proteomes" id="UP000228711"/>
    </source>
</evidence>
<dbReference type="SUPFAM" id="SSF109604">
    <property type="entry name" value="HD-domain/PDEase-like"/>
    <property type="match status" value="1"/>
</dbReference>
<protein>
    <recommendedName>
        <fullName evidence="1">HD/PDEase domain-containing protein</fullName>
    </recommendedName>
</protein>
<dbReference type="AlphaFoldDB" id="A0A2H0YSX3"/>
<gene>
    <name evidence="2" type="ORF">COT25_02435</name>
</gene>
<proteinExistence type="predicted"/>
<organism evidence="2 3">
    <name type="scientific">Candidatus Kerfeldbacteria bacterium CG08_land_8_20_14_0_20_42_7</name>
    <dbReference type="NCBI Taxonomy" id="2014245"/>
    <lineage>
        <taxon>Bacteria</taxon>
        <taxon>Candidatus Kerfeldiibacteriota</taxon>
    </lineage>
</organism>
<reference evidence="3" key="1">
    <citation type="submission" date="2017-09" db="EMBL/GenBank/DDBJ databases">
        <title>Depth-based differentiation of microbial function through sediment-hosted aquifers and enrichment of novel symbionts in the deep terrestrial subsurface.</title>
        <authorList>
            <person name="Probst A.J."/>
            <person name="Ladd B."/>
            <person name="Jarett J.K."/>
            <person name="Geller-Mcgrath D.E."/>
            <person name="Sieber C.M.K."/>
            <person name="Emerson J.B."/>
            <person name="Anantharaman K."/>
            <person name="Thomas B.C."/>
            <person name="Malmstrom R."/>
            <person name="Stieglmeier M."/>
            <person name="Klingl A."/>
            <person name="Woyke T."/>
            <person name="Ryan C.M."/>
            <person name="Banfield J.F."/>
        </authorList>
    </citation>
    <scope>NUCLEOTIDE SEQUENCE [LARGE SCALE GENOMIC DNA]</scope>
</reference>